<evidence type="ECO:0000313" key="2">
    <source>
        <dbReference type="Proteomes" id="UP000824236"/>
    </source>
</evidence>
<proteinExistence type="predicted"/>
<organism evidence="1 2">
    <name type="scientific">Candidatus Bacteroides intestinipullorum</name>
    <dbReference type="NCBI Taxonomy" id="2838471"/>
    <lineage>
        <taxon>Bacteria</taxon>
        <taxon>Pseudomonadati</taxon>
        <taxon>Bacteroidota</taxon>
        <taxon>Bacteroidia</taxon>
        <taxon>Bacteroidales</taxon>
        <taxon>Bacteroidaceae</taxon>
        <taxon>Bacteroides</taxon>
    </lineage>
</organism>
<accession>A0A9E2NPT7</accession>
<evidence type="ECO:0000313" key="1">
    <source>
        <dbReference type="EMBL" id="MBU3813526.1"/>
    </source>
</evidence>
<dbReference type="Proteomes" id="UP000824236">
    <property type="component" value="Unassembled WGS sequence"/>
</dbReference>
<dbReference type="EMBL" id="JAHLFO010000040">
    <property type="protein sequence ID" value="MBU3813526.1"/>
    <property type="molecule type" value="Genomic_DNA"/>
</dbReference>
<sequence length="74" mass="8812">MIREVTMYQAECDVCGGSLKNSLTKRTIVFEDEEWLRATCSELDWQEIDGKLYCPDCYEYDEKTKEYKPKVKEE</sequence>
<name>A0A9E2NPT7_9BACE</name>
<protein>
    <submittedName>
        <fullName evidence="1">Uncharacterized protein</fullName>
    </submittedName>
</protein>
<dbReference type="AlphaFoldDB" id="A0A9E2NPT7"/>
<reference evidence="1" key="2">
    <citation type="submission" date="2021-04" db="EMBL/GenBank/DDBJ databases">
        <authorList>
            <person name="Gilroy R."/>
        </authorList>
    </citation>
    <scope>NUCLEOTIDE SEQUENCE</scope>
    <source>
        <strain evidence="1">B3-3758</strain>
    </source>
</reference>
<comment type="caution">
    <text evidence="1">The sequence shown here is derived from an EMBL/GenBank/DDBJ whole genome shotgun (WGS) entry which is preliminary data.</text>
</comment>
<reference evidence="1" key="1">
    <citation type="journal article" date="2021" name="PeerJ">
        <title>Extensive microbial diversity within the chicken gut microbiome revealed by metagenomics and culture.</title>
        <authorList>
            <person name="Gilroy R."/>
            <person name="Ravi A."/>
            <person name="Getino M."/>
            <person name="Pursley I."/>
            <person name="Horton D.L."/>
            <person name="Alikhan N.F."/>
            <person name="Baker D."/>
            <person name="Gharbi K."/>
            <person name="Hall N."/>
            <person name="Watson M."/>
            <person name="Adriaenssens E.M."/>
            <person name="Foster-Nyarko E."/>
            <person name="Jarju S."/>
            <person name="Secka A."/>
            <person name="Antonio M."/>
            <person name="Oren A."/>
            <person name="Chaudhuri R.R."/>
            <person name="La Ragione R."/>
            <person name="Hildebrand F."/>
            <person name="Pallen M.J."/>
        </authorList>
    </citation>
    <scope>NUCLEOTIDE SEQUENCE</scope>
    <source>
        <strain evidence="1">B3-3758</strain>
    </source>
</reference>
<gene>
    <name evidence="1" type="ORF">H9791_03335</name>
</gene>